<dbReference type="Proteomes" id="UP000321046">
    <property type="component" value="Unassembled WGS sequence"/>
</dbReference>
<dbReference type="RefSeq" id="WP_146974386.1">
    <property type="nucleotide sequence ID" value="NZ_VOSL01000044.1"/>
</dbReference>
<protein>
    <submittedName>
        <fullName evidence="1">Uncharacterized protein</fullName>
    </submittedName>
</protein>
<name>A0A5C6XGW4_9DELT</name>
<evidence type="ECO:0000313" key="2">
    <source>
        <dbReference type="Proteomes" id="UP000321046"/>
    </source>
</evidence>
<comment type="caution">
    <text evidence="1">The sequence shown here is derived from an EMBL/GenBank/DDBJ whole genome shotgun (WGS) entry which is preliminary data.</text>
</comment>
<sequence>MSATPNDTPTPQAEVVLPVAARRKIEARLRTRYHAYLRPGERIALEVEEEDDFVFARLKLTSADKRFALELEGAAIIQDQDAAFIAATSPRDRLLAVIEFLADQLNDYFRVQRNQRFHLDWRKHPCSGLTVRFRGVERSPELEDQANRLLGETSEEL</sequence>
<dbReference type="OrthoDB" id="5509530at2"/>
<dbReference type="EMBL" id="VOSL01000044">
    <property type="protein sequence ID" value="TXD36436.1"/>
    <property type="molecule type" value="Genomic_DNA"/>
</dbReference>
<accession>A0A5C6XGW4</accession>
<proteinExistence type="predicted"/>
<gene>
    <name evidence="1" type="ORF">FRC96_10175</name>
</gene>
<organism evidence="1 2">
    <name type="scientific">Lujinxingia vulgaris</name>
    <dbReference type="NCBI Taxonomy" id="2600176"/>
    <lineage>
        <taxon>Bacteria</taxon>
        <taxon>Deltaproteobacteria</taxon>
        <taxon>Bradymonadales</taxon>
        <taxon>Lujinxingiaceae</taxon>
        <taxon>Lujinxingia</taxon>
    </lineage>
</organism>
<reference evidence="1 2" key="1">
    <citation type="submission" date="2019-08" db="EMBL/GenBank/DDBJ databases">
        <title>Bradymonadales sp. TMQ2.</title>
        <authorList>
            <person name="Liang Q."/>
        </authorList>
    </citation>
    <scope>NUCLEOTIDE SEQUENCE [LARGE SCALE GENOMIC DNA]</scope>
    <source>
        <strain evidence="1 2">TMQ2</strain>
    </source>
</reference>
<dbReference type="AlphaFoldDB" id="A0A5C6XGW4"/>
<evidence type="ECO:0000313" key="1">
    <source>
        <dbReference type="EMBL" id="TXD36436.1"/>
    </source>
</evidence>